<dbReference type="InterPro" id="IPR026881">
    <property type="entry name" value="WYL_dom"/>
</dbReference>
<dbReference type="GO" id="GO:0003678">
    <property type="term" value="F:DNA helicase activity"/>
    <property type="evidence" value="ECO:0007669"/>
    <property type="project" value="InterPro"/>
</dbReference>
<dbReference type="InterPro" id="IPR010285">
    <property type="entry name" value="DNA_helicase_pif1-like_DEAD"/>
</dbReference>
<dbReference type="PANTHER" id="PTHR47642">
    <property type="entry name" value="ATP-DEPENDENT DNA HELICASE"/>
    <property type="match status" value="1"/>
</dbReference>
<comment type="caution">
    <text evidence="3">The sequence shown here is derived from an EMBL/GenBank/DDBJ whole genome shotgun (WGS) entry which is preliminary data.</text>
</comment>
<evidence type="ECO:0000259" key="2">
    <source>
        <dbReference type="Pfam" id="PF13280"/>
    </source>
</evidence>
<dbReference type="Gene3D" id="3.40.50.300">
    <property type="entry name" value="P-loop containing nucleotide triphosphate hydrolases"/>
    <property type="match status" value="2"/>
</dbReference>
<keyword evidence="3" id="KW-0547">Nucleotide-binding</keyword>
<feature type="domain" description="DNA helicase Pif1-like DEAD-box helicase" evidence="1">
    <location>
        <begin position="26"/>
        <end position="218"/>
    </location>
</feature>
<dbReference type="InterPro" id="IPR027417">
    <property type="entry name" value="P-loop_NTPase"/>
</dbReference>
<dbReference type="GO" id="GO:0006281">
    <property type="term" value="P:DNA repair"/>
    <property type="evidence" value="ECO:0007669"/>
    <property type="project" value="InterPro"/>
</dbReference>
<name>A0A3E2BLI9_9BACT</name>
<dbReference type="AlphaFoldDB" id="A0A3E2BLI9"/>
<gene>
    <name evidence="3" type="ORF">OP8BY_0261</name>
</gene>
<accession>A0A3E2BLI9</accession>
<dbReference type="Pfam" id="PF05970">
    <property type="entry name" value="PIF1"/>
    <property type="match status" value="1"/>
</dbReference>
<dbReference type="EMBL" id="QUAH01000008">
    <property type="protein sequence ID" value="RFT15613.1"/>
    <property type="molecule type" value="Genomic_DNA"/>
</dbReference>
<keyword evidence="3" id="KW-0347">Helicase</keyword>
<evidence type="ECO:0000313" key="3">
    <source>
        <dbReference type="EMBL" id="RFT15613.1"/>
    </source>
</evidence>
<dbReference type="InterPro" id="IPR051055">
    <property type="entry name" value="PIF1_helicase"/>
</dbReference>
<organism evidence="3 4">
    <name type="scientific">Candidatus Saccharicenans subterraneus</name>
    <dbReference type="NCBI Taxonomy" id="2508984"/>
    <lineage>
        <taxon>Bacteria</taxon>
        <taxon>Candidatus Aminicenantota</taxon>
        <taxon>Candidatus Aminicenantia</taxon>
        <taxon>Candidatus Aminicenantales</taxon>
        <taxon>Candidatus Saccharicenantaceae</taxon>
        <taxon>Candidatus Saccharicenans</taxon>
    </lineage>
</organism>
<protein>
    <submittedName>
        <fullName evidence="3">Putative helicase</fullName>
    </submittedName>
</protein>
<evidence type="ECO:0000313" key="4">
    <source>
        <dbReference type="Proteomes" id="UP000257323"/>
    </source>
</evidence>
<dbReference type="SUPFAM" id="SSF52540">
    <property type="entry name" value="P-loop containing nucleoside triphosphate hydrolases"/>
    <property type="match status" value="2"/>
</dbReference>
<proteinExistence type="predicted"/>
<evidence type="ECO:0000259" key="1">
    <source>
        <dbReference type="Pfam" id="PF05970"/>
    </source>
</evidence>
<keyword evidence="3" id="KW-0378">Hydrolase</keyword>
<dbReference type="GO" id="GO:0000723">
    <property type="term" value="P:telomere maintenance"/>
    <property type="evidence" value="ECO:0007669"/>
    <property type="project" value="InterPro"/>
</dbReference>
<dbReference type="PROSITE" id="PS52050">
    <property type="entry name" value="WYL"/>
    <property type="match status" value="1"/>
</dbReference>
<dbReference type="CDD" id="cd18809">
    <property type="entry name" value="SF1_C_RecD"/>
    <property type="match status" value="1"/>
</dbReference>
<dbReference type="Pfam" id="PF13280">
    <property type="entry name" value="WYL"/>
    <property type="match status" value="1"/>
</dbReference>
<dbReference type="Proteomes" id="UP000257323">
    <property type="component" value="Unassembled WGS sequence"/>
</dbReference>
<keyword evidence="3" id="KW-0067">ATP-binding</keyword>
<reference evidence="3 4" key="1">
    <citation type="submission" date="2018-08" db="EMBL/GenBank/DDBJ databases">
        <title>Genome analysis of the thermophilic bacterium of the candidate phylum Aminicenantes from deep subsurface aquifer revealed its physiology and ecological role.</title>
        <authorList>
            <person name="Kadnikov V.V."/>
            <person name="Mardanov A.V."/>
            <person name="Beletsky A.V."/>
            <person name="Karnachuk O.V."/>
            <person name="Ravin N.V."/>
        </authorList>
    </citation>
    <scope>NUCLEOTIDE SEQUENCE [LARGE SCALE GENOMIC DNA]</scope>
    <source>
        <strain evidence="3">BY38</strain>
    </source>
</reference>
<feature type="domain" description="WYL" evidence="2">
    <location>
        <begin position="457"/>
        <end position="525"/>
    </location>
</feature>
<sequence>MSRRQKLPEKPSLEFTPEFQRTLDLLENTNKSVFITGRAGTGKSTLLDYFRNNTNKKVVVLAPTGVAALNVGGQTIHSFFGFRPDITLDRVKKLSAMKRALIKNLDAMIIDEISMVRADLLDCVDKALRINREFPELPFGGLQMILIGDLYQLPPVVTNSEKPAFSLHYDSPYFFSARAFNDPNFELEFVELEKVFRQKEAAFLELLNAIRNRSITEEQLARLNARCLPDFVPPEDRFYITLTSTNEAADRINQEKLERLPGAGRRYMGVLAGEFDPDSLPASRILALKEGAQVMLLNNDAYDRWVNGSIGRVEEIIEAEDKPDVVMVRLLDGSLVDVLPHEWEIFEYEYDRKKNKIVSRVTGTFTQYPLRLAWAVTIHKSQGKTFDRVVVDIGRGTFAPGQVYVALSRCTSFEGLVLKKPIKKGHIMMDYRVVRFLTQFQYRKAEEQIPVELKRQRIKEAIKKKRLLEITYLKPDDTKSRRKVRPVSMGTMEYRGRTFEALVAHCFLRDEERHFRLDRILDLKIVEDS</sequence>
<dbReference type="FunFam" id="3.40.50.300:FF:001498">
    <property type="entry name" value="ATP-dependent DNA helicase"/>
    <property type="match status" value="1"/>
</dbReference>